<feature type="compositionally biased region" description="Polar residues" evidence="1">
    <location>
        <begin position="19"/>
        <end position="29"/>
    </location>
</feature>
<sequence length="284" mass="32239">MIRTCALRRAAPSWPPTLRISTCTSSGSPRSELPSPLWAGREERGPEQPRRPVMTDFPRLSTPRSGPRTAPEGNPSRQRRPGGDQRSPGPPWSRQHAGHGVGSRPTTPQYAADAPPPQPPSTPRSPKQLARLSDLPARHRRTTIPLGSRSHRPRPPRHRTRRTHHPAHPRLERCPRRPAAHNHPSRRHTRRAPSRRTAHHQTRQPHGVHLVDQARRPCSGNKPRRSGGFGDIYQQRFSMSAAYARPRSRSLSMRSSRNREIYRREQARCSEREQMSPEGSPSRN</sequence>
<evidence type="ECO:0000256" key="1">
    <source>
        <dbReference type="SAM" id="MobiDB-lite"/>
    </source>
</evidence>
<dbReference type="EMBL" id="FOVH01000007">
    <property type="protein sequence ID" value="SFO55490.1"/>
    <property type="molecule type" value="Genomic_DNA"/>
</dbReference>
<feature type="compositionally biased region" description="Basic and acidic residues" evidence="1">
    <location>
        <begin position="40"/>
        <end position="50"/>
    </location>
</feature>
<feature type="region of interest" description="Disordered" evidence="1">
    <location>
        <begin position="1"/>
        <end position="284"/>
    </location>
</feature>
<gene>
    <name evidence="2" type="ORF">SAMN04489713_107123</name>
</gene>
<evidence type="ECO:0000313" key="3">
    <source>
        <dbReference type="Proteomes" id="UP000183413"/>
    </source>
</evidence>
<keyword evidence="3" id="KW-1185">Reference proteome</keyword>
<feature type="compositionally biased region" description="Basic residues" evidence="1">
    <location>
        <begin position="149"/>
        <end position="168"/>
    </location>
</feature>
<reference evidence="2 3" key="1">
    <citation type="submission" date="2016-10" db="EMBL/GenBank/DDBJ databases">
        <authorList>
            <person name="de Groot N.N."/>
        </authorList>
    </citation>
    <scope>NUCLEOTIDE SEQUENCE [LARGE SCALE GENOMIC DNA]</scope>
    <source>
        <strain evidence="2 3">DSM 43067</strain>
    </source>
</reference>
<dbReference type="Proteomes" id="UP000183413">
    <property type="component" value="Unassembled WGS sequence"/>
</dbReference>
<feature type="compositionally biased region" description="Basic residues" evidence="1">
    <location>
        <begin position="176"/>
        <end position="203"/>
    </location>
</feature>
<dbReference type="AlphaFoldDB" id="A0A1I5I5Q1"/>
<feature type="compositionally biased region" description="Basic and acidic residues" evidence="1">
    <location>
        <begin position="257"/>
        <end position="275"/>
    </location>
</feature>
<accession>A0A1I5I5Q1</accession>
<proteinExistence type="predicted"/>
<protein>
    <submittedName>
        <fullName evidence="2">Uncharacterized protein</fullName>
    </submittedName>
</protein>
<organism evidence="2 3">
    <name type="scientific">Actinomadura madurae</name>
    <dbReference type="NCBI Taxonomy" id="1993"/>
    <lineage>
        <taxon>Bacteria</taxon>
        <taxon>Bacillati</taxon>
        <taxon>Actinomycetota</taxon>
        <taxon>Actinomycetes</taxon>
        <taxon>Streptosporangiales</taxon>
        <taxon>Thermomonosporaceae</taxon>
        <taxon>Actinomadura</taxon>
    </lineage>
</organism>
<name>A0A1I5I5Q1_9ACTN</name>
<evidence type="ECO:0000313" key="2">
    <source>
        <dbReference type="EMBL" id="SFO55490.1"/>
    </source>
</evidence>
<feature type="compositionally biased region" description="Pro residues" evidence="1">
    <location>
        <begin position="114"/>
        <end position="123"/>
    </location>
</feature>
<dbReference type="InParanoid" id="A0A1I5I5Q1"/>